<dbReference type="RefSeq" id="WP_145377503.1">
    <property type="nucleotide sequence ID" value="NZ_CP036276.1"/>
</dbReference>
<dbReference type="KEGG" id="sdyn:Mal52_36140"/>
<dbReference type="Proteomes" id="UP000319383">
    <property type="component" value="Chromosome"/>
</dbReference>
<dbReference type="InterPro" id="IPR015943">
    <property type="entry name" value="WD40/YVTN_repeat-like_dom_sf"/>
</dbReference>
<dbReference type="SUPFAM" id="SSF50998">
    <property type="entry name" value="Quinoprotein alcohol dehydrogenase-like"/>
    <property type="match status" value="1"/>
</dbReference>
<feature type="domain" description="Pyrrolo-quinoline quinone repeat" evidence="2">
    <location>
        <begin position="97"/>
        <end position="348"/>
    </location>
</feature>
<dbReference type="PANTHER" id="PTHR34512">
    <property type="entry name" value="CELL SURFACE PROTEIN"/>
    <property type="match status" value="1"/>
</dbReference>
<dbReference type="InterPro" id="IPR011047">
    <property type="entry name" value="Quinoprotein_ADH-like_sf"/>
</dbReference>
<dbReference type="PANTHER" id="PTHR34512:SF30">
    <property type="entry name" value="OUTER MEMBRANE PROTEIN ASSEMBLY FACTOR BAMB"/>
    <property type="match status" value="1"/>
</dbReference>
<keyword evidence="1" id="KW-0732">Signal</keyword>
<evidence type="ECO:0000259" key="2">
    <source>
        <dbReference type="Pfam" id="PF13360"/>
    </source>
</evidence>
<feature type="signal peptide" evidence="1">
    <location>
        <begin position="1"/>
        <end position="21"/>
    </location>
</feature>
<evidence type="ECO:0000256" key="1">
    <source>
        <dbReference type="SAM" id="SignalP"/>
    </source>
</evidence>
<name>A0A517ZRK6_9PLAN</name>
<protein>
    <submittedName>
        <fullName evidence="3">Outer membrane biogenesis protein BamB</fullName>
    </submittedName>
</protein>
<dbReference type="AlphaFoldDB" id="A0A517ZRK6"/>
<dbReference type="EMBL" id="CP036276">
    <property type="protein sequence ID" value="QDU45126.1"/>
    <property type="molecule type" value="Genomic_DNA"/>
</dbReference>
<proteinExistence type="predicted"/>
<evidence type="ECO:0000313" key="4">
    <source>
        <dbReference type="Proteomes" id="UP000319383"/>
    </source>
</evidence>
<keyword evidence="4" id="KW-1185">Reference proteome</keyword>
<sequence precursor="true">MRQTKLLAFIVVLSLSRFGYADDWPQWLGPERDSIWRETGIIDKFPADGPPVKWRMPVDLGYSGPAVADGRVFVTDYVKESGDIVNSPGGRNKLKGKERVLCFSAETGEELWKYEYDRTYNLSYAAGPRCTPTVAGGEVYTLGAEGDLVCLTADKGELVWRKDLTKEYNTTAPIWGFSGHPLVDGDLLYCLVGGKGSVAVAFNKDTGKEVWRALSADPQGYCPPTMIEAAGIKQLLIWDPYKLNSLDPKSGKVLWSVPLQPAYEMSIIAPRQSGDLLFASGIGRVGVMLKLDYEKPGVSELWRGKAKKAVYSAEATPILEDGMIYGVDCHDGALVGARIEDGERLWQTRVPTSGGKRRADHGTVFLVKQEDRYFLFSETGDLIIAKLSPEGYDEISRFHAIEPTNEAFGRPVVWSHPAFAEKSAFIRNDKEIIRVDLAE</sequence>
<organism evidence="3 4">
    <name type="scientific">Symmachiella dynata</name>
    <dbReference type="NCBI Taxonomy" id="2527995"/>
    <lineage>
        <taxon>Bacteria</taxon>
        <taxon>Pseudomonadati</taxon>
        <taxon>Planctomycetota</taxon>
        <taxon>Planctomycetia</taxon>
        <taxon>Planctomycetales</taxon>
        <taxon>Planctomycetaceae</taxon>
        <taxon>Symmachiella</taxon>
    </lineage>
</organism>
<reference evidence="3 4" key="1">
    <citation type="submission" date="2019-02" db="EMBL/GenBank/DDBJ databases">
        <title>Deep-cultivation of Planctomycetes and their phenomic and genomic characterization uncovers novel biology.</title>
        <authorList>
            <person name="Wiegand S."/>
            <person name="Jogler M."/>
            <person name="Boedeker C."/>
            <person name="Pinto D."/>
            <person name="Vollmers J."/>
            <person name="Rivas-Marin E."/>
            <person name="Kohn T."/>
            <person name="Peeters S.H."/>
            <person name="Heuer A."/>
            <person name="Rast P."/>
            <person name="Oberbeckmann S."/>
            <person name="Bunk B."/>
            <person name="Jeske O."/>
            <person name="Meyerdierks A."/>
            <person name="Storesund J.E."/>
            <person name="Kallscheuer N."/>
            <person name="Luecker S."/>
            <person name="Lage O.M."/>
            <person name="Pohl T."/>
            <person name="Merkel B.J."/>
            <person name="Hornburger P."/>
            <person name="Mueller R.-W."/>
            <person name="Bruemmer F."/>
            <person name="Labrenz M."/>
            <person name="Spormann A.M."/>
            <person name="Op den Camp H."/>
            <person name="Overmann J."/>
            <person name="Amann R."/>
            <person name="Jetten M.S.M."/>
            <person name="Mascher T."/>
            <person name="Medema M.H."/>
            <person name="Devos D.P."/>
            <person name="Kaster A.-K."/>
            <person name="Ovreas L."/>
            <person name="Rohde M."/>
            <person name="Galperin M.Y."/>
            <person name="Jogler C."/>
        </authorList>
    </citation>
    <scope>NUCLEOTIDE SEQUENCE [LARGE SCALE GENOMIC DNA]</scope>
    <source>
        <strain evidence="3 4">Mal52</strain>
    </source>
</reference>
<gene>
    <name evidence="3" type="ORF">Mal52_36140</name>
</gene>
<dbReference type="Gene3D" id="2.130.10.10">
    <property type="entry name" value="YVTN repeat-like/Quinoprotein amine dehydrogenase"/>
    <property type="match status" value="2"/>
</dbReference>
<feature type="chain" id="PRO_5022234988" evidence="1">
    <location>
        <begin position="22"/>
        <end position="439"/>
    </location>
</feature>
<dbReference type="Pfam" id="PF13360">
    <property type="entry name" value="PQQ_2"/>
    <property type="match status" value="1"/>
</dbReference>
<dbReference type="InterPro" id="IPR002372">
    <property type="entry name" value="PQQ_rpt_dom"/>
</dbReference>
<accession>A0A517ZRK6</accession>
<evidence type="ECO:0000313" key="3">
    <source>
        <dbReference type="EMBL" id="QDU45126.1"/>
    </source>
</evidence>